<dbReference type="HOGENOM" id="CLU_2794281_0_0_1"/>
<evidence type="ECO:0000313" key="6">
    <source>
        <dbReference type="EMBL" id="EHK22089.1"/>
    </source>
</evidence>
<proteinExistence type="predicted"/>
<dbReference type="InParanoid" id="G9MTY9"/>
<dbReference type="VEuPathDB" id="FungiDB:TRIVIDRAFT_222470"/>
<evidence type="ECO:0000256" key="1">
    <source>
        <dbReference type="ARBA" id="ARBA00004141"/>
    </source>
</evidence>
<feature type="transmembrane region" description="Helical" evidence="5">
    <location>
        <begin position="39"/>
        <end position="60"/>
    </location>
</feature>
<gene>
    <name evidence="6" type="ORF">TRIVIDRAFT_222470</name>
</gene>
<evidence type="ECO:0000256" key="5">
    <source>
        <dbReference type="SAM" id="Phobius"/>
    </source>
</evidence>
<name>G9MTY9_HYPVG</name>
<dbReference type="STRING" id="413071.G9MTY9"/>
<dbReference type="GO" id="GO:0046873">
    <property type="term" value="F:metal ion transmembrane transporter activity"/>
    <property type="evidence" value="ECO:0007669"/>
    <property type="project" value="InterPro"/>
</dbReference>
<dbReference type="AlphaFoldDB" id="G9MTY9"/>
<comment type="subcellular location">
    <subcellularLocation>
        <location evidence="1">Membrane</location>
        <topology evidence="1">Multi-pass membrane protein</topology>
    </subcellularLocation>
</comment>
<dbReference type="InterPro" id="IPR002523">
    <property type="entry name" value="MgTranspt_CorA/ZnTranspt_ZntB"/>
</dbReference>
<dbReference type="Gene3D" id="1.20.58.340">
    <property type="entry name" value="Magnesium transport protein CorA, transmembrane region"/>
    <property type="match status" value="1"/>
</dbReference>
<evidence type="ECO:0000256" key="2">
    <source>
        <dbReference type="ARBA" id="ARBA00022692"/>
    </source>
</evidence>
<dbReference type="Pfam" id="PF01544">
    <property type="entry name" value="CorA"/>
    <property type="match status" value="1"/>
</dbReference>
<dbReference type="GeneID" id="25791672"/>
<dbReference type="EMBL" id="ABDF02000027">
    <property type="protein sequence ID" value="EHK22089.1"/>
    <property type="molecule type" value="Genomic_DNA"/>
</dbReference>
<evidence type="ECO:0000256" key="3">
    <source>
        <dbReference type="ARBA" id="ARBA00022989"/>
    </source>
</evidence>
<evidence type="ECO:0000313" key="7">
    <source>
        <dbReference type="Proteomes" id="UP000007115"/>
    </source>
</evidence>
<dbReference type="InterPro" id="IPR045863">
    <property type="entry name" value="CorA_TM1_TM2"/>
</dbReference>
<comment type="caution">
    <text evidence="6">The sequence shown here is derived from an EMBL/GenBank/DDBJ whole genome shotgun (WGS) entry which is preliminary data.</text>
</comment>
<evidence type="ECO:0000256" key="4">
    <source>
        <dbReference type="ARBA" id="ARBA00023136"/>
    </source>
</evidence>
<keyword evidence="7" id="KW-1185">Reference proteome</keyword>
<dbReference type="Proteomes" id="UP000007115">
    <property type="component" value="Unassembled WGS sequence"/>
</dbReference>
<dbReference type="SUPFAM" id="SSF144083">
    <property type="entry name" value="Magnesium transport protein CorA, transmembrane region"/>
    <property type="match status" value="1"/>
</dbReference>
<keyword evidence="3 5" id="KW-1133">Transmembrane helix</keyword>
<sequence>MKSLTLLTIVFLPATFISALFSTTFFSFAEDGWQFSNKFWIYWAIVIPLTIFMLFVWWWLRERKARCF</sequence>
<dbReference type="RefSeq" id="XP_013956282.1">
    <property type="nucleotide sequence ID" value="XM_014100807.1"/>
</dbReference>
<keyword evidence="4 5" id="KW-0472">Membrane</keyword>
<reference evidence="6 7" key="1">
    <citation type="journal article" date="2011" name="Genome Biol.">
        <title>Comparative genome sequence analysis underscores mycoparasitism as the ancestral life style of Trichoderma.</title>
        <authorList>
            <person name="Kubicek C.P."/>
            <person name="Herrera-Estrella A."/>
            <person name="Seidl-Seiboth V."/>
            <person name="Martinez D.A."/>
            <person name="Druzhinina I.S."/>
            <person name="Thon M."/>
            <person name="Zeilinger S."/>
            <person name="Casas-Flores S."/>
            <person name="Horwitz B.A."/>
            <person name="Mukherjee P.K."/>
            <person name="Mukherjee M."/>
            <person name="Kredics L."/>
            <person name="Alcaraz L.D."/>
            <person name="Aerts A."/>
            <person name="Antal Z."/>
            <person name="Atanasova L."/>
            <person name="Cervantes-Badillo M.G."/>
            <person name="Challacombe J."/>
            <person name="Chertkov O."/>
            <person name="McCluskey K."/>
            <person name="Coulpier F."/>
            <person name="Deshpande N."/>
            <person name="von Doehren H."/>
            <person name="Ebbole D.J."/>
            <person name="Esquivel-Naranjo E.U."/>
            <person name="Fekete E."/>
            <person name="Flipphi M."/>
            <person name="Glaser F."/>
            <person name="Gomez-Rodriguez E.Y."/>
            <person name="Gruber S."/>
            <person name="Han C."/>
            <person name="Henrissat B."/>
            <person name="Hermosa R."/>
            <person name="Hernandez-Onate M."/>
            <person name="Karaffa L."/>
            <person name="Kosti I."/>
            <person name="Le Crom S."/>
            <person name="Lindquist E."/>
            <person name="Lucas S."/>
            <person name="Luebeck M."/>
            <person name="Luebeck P.S."/>
            <person name="Margeot A."/>
            <person name="Metz B."/>
            <person name="Misra M."/>
            <person name="Nevalainen H."/>
            <person name="Omann M."/>
            <person name="Packer N."/>
            <person name="Perrone G."/>
            <person name="Uresti-Rivera E.E."/>
            <person name="Salamov A."/>
            <person name="Schmoll M."/>
            <person name="Seiboth B."/>
            <person name="Shapiro H."/>
            <person name="Sukno S."/>
            <person name="Tamayo-Ramos J.A."/>
            <person name="Tisch D."/>
            <person name="Wiest A."/>
            <person name="Wilkinson H.H."/>
            <person name="Zhang M."/>
            <person name="Coutinho P.M."/>
            <person name="Kenerley C.M."/>
            <person name="Monte E."/>
            <person name="Baker S.E."/>
            <person name="Grigoriev I.V."/>
        </authorList>
    </citation>
    <scope>NUCLEOTIDE SEQUENCE [LARGE SCALE GENOMIC DNA]</scope>
    <source>
        <strain evidence="7">Gv29-8 / FGSC 10586</strain>
    </source>
</reference>
<dbReference type="GO" id="GO:0016020">
    <property type="term" value="C:membrane"/>
    <property type="evidence" value="ECO:0007669"/>
    <property type="project" value="UniProtKB-SubCell"/>
</dbReference>
<dbReference type="OrthoDB" id="5207033at2759"/>
<organism evidence="6 7">
    <name type="scientific">Hypocrea virens (strain Gv29-8 / FGSC 10586)</name>
    <name type="common">Gliocladium virens</name>
    <name type="synonym">Trichoderma virens</name>
    <dbReference type="NCBI Taxonomy" id="413071"/>
    <lineage>
        <taxon>Eukaryota</taxon>
        <taxon>Fungi</taxon>
        <taxon>Dikarya</taxon>
        <taxon>Ascomycota</taxon>
        <taxon>Pezizomycotina</taxon>
        <taxon>Sordariomycetes</taxon>
        <taxon>Hypocreomycetidae</taxon>
        <taxon>Hypocreales</taxon>
        <taxon>Hypocreaceae</taxon>
        <taxon>Trichoderma</taxon>
    </lineage>
</organism>
<protein>
    <submittedName>
        <fullName evidence="6">Uncharacterized protein</fullName>
    </submittedName>
</protein>
<keyword evidence="2 5" id="KW-0812">Transmembrane</keyword>
<accession>G9MTY9</accession>